<dbReference type="Proteomes" id="UP000251692">
    <property type="component" value="Unassembled WGS sequence"/>
</dbReference>
<proteinExistence type="predicted"/>
<evidence type="ECO:0000313" key="1">
    <source>
        <dbReference type="EMBL" id="RAU82785.1"/>
    </source>
</evidence>
<dbReference type="RefSeq" id="WP_112304934.1">
    <property type="nucleotide sequence ID" value="NZ_QMDV01000002.1"/>
</dbReference>
<evidence type="ECO:0000313" key="2">
    <source>
        <dbReference type="Proteomes" id="UP000251692"/>
    </source>
</evidence>
<dbReference type="AlphaFoldDB" id="A0A364REV9"/>
<reference evidence="1 2" key="1">
    <citation type="submission" date="2018-06" db="EMBL/GenBank/DDBJ databases">
        <authorList>
            <person name="Liu Z.-W."/>
        </authorList>
    </citation>
    <scope>NUCLEOTIDE SEQUENCE [LARGE SCALE GENOMIC DNA]</scope>
    <source>
        <strain evidence="1 2">2b14</strain>
    </source>
</reference>
<protein>
    <submittedName>
        <fullName evidence="1">Uncharacterized protein</fullName>
    </submittedName>
</protein>
<gene>
    <name evidence="1" type="ORF">DP923_05905</name>
</gene>
<dbReference type="EMBL" id="QMDV01000002">
    <property type="protein sequence ID" value="RAU82785.1"/>
    <property type="molecule type" value="Genomic_DNA"/>
</dbReference>
<dbReference type="OrthoDB" id="799203at2"/>
<reference evidence="1 2" key="2">
    <citation type="submission" date="2018-07" db="EMBL/GenBank/DDBJ databases">
        <title>Pontibacter sp. 2b14 genomic sequence and assembly.</title>
        <authorList>
            <person name="Du Z.-J."/>
        </authorList>
    </citation>
    <scope>NUCLEOTIDE SEQUENCE [LARGE SCALE GENOMIC DNA]</scope>
    <source>
        <strain evidence="1 2">2b14</strain>
    </source>
</reference>
<organism evidence="1 2">
    <name type="scientific">Pontibacter arcticus</name>
    <dbReference type="NCBI Taxonomy" id="2080288"/>
    <lineage>
        <taxon>Bacteria</taxon>
        <taxon>Pseudomonadati</taxon>
        <taxon>Bacteroidota</taxon>
        <taxon>Cytophagia</taxon>
        <taxon>Cytophagales</taxon>
        <taxon>Hymenobacteraceae</taxon>
        <taxon>Pontibacter</taxon>
    </lineage>
</organism>
<name>A0A364REV9_9BACT</name>
<comment type="caution">
    <text evidence="1">The sequence shown here is derived from an EMBL/GenBank/DDBJ whole genome shotgun (WGS) entry which is preliminary data.</text>
</comment>
<sequence>MWIEISKDIFESKNYKGFNYLLQILTWNPISSIARYNIVVESENIKETENYNLLSITDKQLIDEEYNHYVNSSGQTKFHITTSLGPNNYNLEEAIRFFNQPVSIILENSKNDASFITALVSHYDRKLDNGLRVIEEHINNGWIQFENAGGCSNVENFIEGKLQSFNSLSLIHGKQNFSYLRCILILDSDKEYPTQRKKSQYEKLENYLEANGIIPYHILEKRMMENYMPDEVFSELNNAVTSSWISVYLTLTKDQKDYINIKNGFPKEYDQNGNRLPIKQDILNLYNISIHNFNILDKGLNFPDFKNKFPLLFSISTQVNKYTLSRRDGSNELERILEKIRNMI</sequence>
<keyword evidence="2" id="KW-1185">Reference proteome</keyword>
<accession>A0A364REV9</accession>